<organism evidence="1 2">
    <name type="scientific">Paraburkholderia piptadeniae</name>
    <dbReference type="NCBI Taxonomy" id="1701573"/>
    <lineage>
        <taxon>Bacteria</taxon>
        <taxon>Pseudomonadati</taxon>
        <taxon>Pseudomonadota</taxon>
        <taxon>Betaproteobacteria</taxon>
        <taxon>Burkholderiales</taxon>
        <taxon>Burkholderiaceae</taxon>
        <taxon>Paraburkholderia</taxon>
    </lineage>
</organism>
<name>A0A1N7RP76_9BURK</name>
<sequence>MARSLGKRCPDLLGRASAELPNQKRTALLATVVLDCHYTFAFANADQGKAFFSDPVSGASLERGAFVAKFHDLIAVSRESSYSGKWGA</sequence>
<comment type="caution">
    <text evidence="1">The sequence shown here is derived from an EMBL/GenBank/DDBJ whole genome shotgun (WGS) entry which is preliminary data.</text>
</comment>
<dbReference type="Proteomes" id="UP000195569">
    <property type="component" value="Unassembled WGS sequence"/>
</dbReference>
<reference evidence="1" key="1">
    <citation type="submission" date="2016-12" db="EMBL/GenBank/DDBJ databases">
        <authorList>
            <person name="Moulin L."/>
        </authorList>
    </citation>
    <scope>NUCLEOTIDE SEQUENCE [LARGE SCALE GENOMIC DNA]</scope>
    <source>
        <strain evidence="1">STM 7183</strain>
    </source>
</reference>
<keyword evidence="2" id="KW-1185">Reference proteome</keyword>
<evidence type="ECO:0000313" key="2">
    <source>
        <dbReference type="Proteomes" id="UP000195569"/>
    </source>
</evidence>
<protein>
    <submittedName>
        <fullName evidence="1">Uncharacterized protein</fullName>
    </submittedName>
</protein>
<evidence type="ECO:0000313" key="1">
    <source>
        <dbReference type="EMBL" id="SIT36928.1"/>
    </source>
</evidence>
<proteinExistence type="predicted"/>
<dbReference type="AlphaFoldDB" id="A0A1N7RP76"/>
<accession>A0A1N7RP76</accession>
<gene>
    <name evidence="1" type="ORF">BN2476_110012</name>
</gene>
<dbReference type="EMBL" id="CYGY02000011">
    <property type="protein sequence ID" value="SIT36928.1"/>
    <property type="molecule type" value="Genomic_DNA"/>
</dbReference>